<dbReference type="Pfam" id="PF02469">
    <property type="entry name" value="Fasciclin"/>
    <property type="match status" value="1"/>
</dbReference>
<gene>
    <name evidence="2" type="ORF">LZA78_13965</name>
</gene>
<dbReference type="InterPro" id="IPR000782">
    <property type="entry name" value="FAS1_domain"/>
</dbReference>
<dbReference type="Proteomes" id="UP001521181">
    <property type="component" value="Unassembled WGS sequence"/>
</dbReference>
<dbReference type="PANTHER" id="PTHR10900:SF77">
    <property type="entry name" value="FI19380P1"/>
    <property type="match status" value="1"/>
</dbReference>
<sequence>MGCSAFAMDPTKNVVENAVASPDHTTLVAAVQAGGLVETLAGPGPFTVFAPTNAAFAALPDGTVETLLKPENKDQLVQILTCHVVGAEVMSEALVTMIGEKGGVLEVETLGGCKLTAMVEDGKVMIADENGNKVTVTAADIDASNGVIHVIDGVILPKG</sequence>
<dbReference type="InterPro" id="IPR036378">
    <property type="entry name" value="FAS1_dom_sf"/>
</dbReference>
<reference evidence="2 3" key="1">
    <citation type="submission" date="2021-12" db="EMBL/GenBank/DDBJ databases">
        <title>Sinirhodobacter sp. WL0062 is a bacterium isolated from seawater.</title>
        <authorList>
            <person name="Wang L."/>
            <person name="He W."/>
            <person name="Zhang D.-F."/>
        </authorList>
    </citation>
    <scope>NUCLEOTIDE SEQUENCE [LARGE SCALE GENOMIC DNA]</scope>
    <source>
        <strain evidence="2 3">WL0062</strain>
    </source>
</reference>
<protein>
    <submittedName>
        <fullName evidence="2">Fasciclin domain-containing protein</fullName>
    </submittedName>
</protein>
<name>A0ABS8YZ95_9RHOB</name>
<dbReference type="SMART" id="SM00554">
    <property type="entry name" value="FAS1"/>
    <property type="match status" value="1"/>
</dbReference>
<evidence type="ECO:0000313" key="2">
    <source>
        <dbReference type="EMBL" id="MCE5974590.1"/>
    </source>
</evidence>
<dbReference type="SUPFAM" id="SSF82153">
    <property type="entry name" value="FAS1 domain"/>
    <property type="match status" value="1"/>
</dbReference>
<evidence type="ECO:0000259" key="1">
    <source>
        <dbReference type="PROSITE" id="PS50213"/>
    </source>
</evidence>
<keyword evidence="3" id="KW-1185">Reference proteome</keyword>
<evidence type="ECO:0000313" key="3">
    <source>
        <dbReference type="Proteomes" id="UP001521181"/>
    </source>
</evidence>
<dbReference type="PROSITE" id="PS50213">
    <property type="entry name" value="FAS1"/>
    <property type="match status" value="1"/>
</dbReference>
<dbReference type="InterPro" id="IPR050904">
    <property type="entry name" value="Adhesion/Biosynth-related"/>
</dbReference>
<organism evidence="2 3">
    <name type="scientific">Rhodobacter flavimaris</name>
    <dbReference type="NCBI Taxonomy" id="2907145"/>
    <lineage>
        <taxon>Bacteria</taxon>
        <taxon>Pseudomonadati</taxon>
        <taxon>Pseudomonadota</taxon>
        <taxon>Alphaproteobacteria</taxon>
        <taxon>Rhodobacterales</taxon>
        <taxon>Rhodobacter group</taxon>
        <taxon>Rhodobacter</taxon>
    </lineage>
</organism>
<proteinExistence type="predicted"/>
<dbReference type="CDD" id="cd02980">
    <property type="entry name" value="TRX_Fd_family"/>
    <property type="match status" value="1"/>
</dbReference>
<accession>A0ABS8YZ95</accession>
<feature type="domain" description="FAS1" evidence="1">
    <location>
        <begin position="11"/>
        <end position="155"/>
    </location>
</feature>
<dbReference type="EMBL" id="JAJUOS010000011">
    <property type="protein sequence ID" value="MCE5974590.1"/>
    <property type="molecule type" value="Genomic_DNA"/>
</dbReference>
<dbReference type="Gene3D" id="2.30.180.10">
    <property type="entry name" value="FAS1 domain"/>
    <property type="match status" value="1"/>
</dbReference>
<comment type="caution">
    <text evidence="2">The sequence shown here is derived from an EMBL/GenBank/DDBJ whole genome shotgun (WGS) entry which is preliminary data.</text>
</comment>
<dbReference type="PANTHER" id="PTHR10900">
    <property type="entry name" value="PERIOSTIN-RELATED"/>
    <property type="match status" value="1"/>
</dbReference>